<comment type="caution">
    <text evidence="1">The sequence shown here is derived from an EMBL/GenBank/DDBJ whole genome shotgun (WGS) entry which is preliminary data.</text>
</comment>
<evidence type="ECO:0000313" key="1">
    <source>
        <dbReference type="EMBL" id="KAK0140716.1"/>
    </source>
</evidence>
<dbReference type="Proteomes" id="UP001174136">
    <property type="component" value="Unassembled WGS sequence"/>
</dbReference>
<gene>
    <name evidence="1" type="ORF">N1851_022298</name>
</gene>
<keyword evidence="2" id="KW-1185">Reference proteome</keyword>
<organism evidence="1 2">
    <name type="scientific">Merluccius polli</name>
    <name type="common">Benguela hake</name>
    <name type="synonym">Merluccius cadenati</name>
    <dbReference type="NCBI Taxonomy" id="89951"/>
    <lineage>
        <taxon>Eukaryota</taxon>
        <taxon>Metazoa</taxon>
        <taxon>Chordata</taxon>
        <taxon>Craniata</taxon>
        <taxon>Vertebrata</taxon>
        <taxon>Euteleostomi</taxon>
        <taxon>Actinopterygii</taxon>
        <taxon>Neopterygii</taxon>
        <taxon>Teleostei</taxon>
        <taxon>Neoteleostei</taxon>
        <taxon>Acanthomorphata</taxon>
        <taxon>Zeiogadaria</taxon>
        <taxon>Gadariae</taxon>
        <taxon>Gadiformes</taxon>
        <taxon>Gadoidei</taxon>
        <taxon>Merlucciidae</taxon>
        <taxon>Merluccius</taxon>
    </lineage>
</organism>
<protein>
    <recommendedName>
        <fullName evidence="3">Peptidase aspartic putative domain-containing protein</fullName>
    </recommendedName>
</protein>
<dbReference type="EMBL" id="JAOPHQ010004029">
    <property type="protein sequence ID" value="KAK0140716.1"/>
    <property type="molecule type" value="Genomic_DNA"/>
</dbReference>
<reference evidence="1" key="1">
    <citation type="journal article" date="2023" name="Front. Mar. Sci.">
        <title>A new Merluccius polli reference genome to investigate the effects of global change in West African waters.</title>
        <authorList>
            <person name="Mateo J.L."/>
            <person name="Blanco-Fernandez C."/>
            <person name="Garcia-Vazquez E."/>
            <person name="Machado-Schiaffino G."/>
        </authorList>
    </citation>
    <scope>NUCLEOTIDE SEQUENCE</scope>
    <source>
        <strain evidence="1">C29</strain>
        <tissue evidence="1">Fin</tissue>
    </source>
</reference>
<evidence type="ECO:0000313" key="2">
    <source>
        <dbReference type="Proteomes" id="UP001174136"/>
    </source>
</evidence>
<name>A0AA47NVZ6_MERPO</name>
<proteinExistence type="predicted"/>
<sequence length="126" mass="14106">MATEEIRHSLEAKGLQVVDHPVRGMENEGFGILIGGDYYWDIVSGHTERLDNGLVAVESKFGWLIQGTVFIPVMSVTTETVDVNALHISVGEEQALNDQLRSFWEIESLGIVMARSRTNQFERTTL</sequence>
<accession>A0AA47NVZ6</accession>
<evidence type="ECO:0008006" key="3">
    <source>
        <dbReference type="Google" id="ProtNLM"/>
    </source>
</evidence>
<dbReference type="AlphaFoldDB" id="A0AA47NVZ6"/>